<evidence type="ECO:0000313" key="4">
    <source>
        <dbReference type="EMBL" id="GHP12049.1"/>
    </source>
</evidence>
<organism evidence="4 5">
    <name type="scientific">Pycnococcus provasolii</name>
    <dbReference type="NCBI Taxonomy" id="41880"/>
    <lineage>
        <taxon>Eukaryota</taxon>
        <taxon>Viridiplantae</taxon>
        <taxon>Chlorophyta</taxon>
        <taxon>Pseudoscourfieldiophyceae</taxon>
        <taxon>Pseudoscourfieldiales</taxon>
        <taxon>Pycnococcaceae</taxon>
        <taxon>Pycnococcus</taxon>
    </lineage>
</organism>
<evidence type="ECO:0000256" key="3">
    <source>
        <dbReference type="SAM" id="SignalP"/>
    </source>
</evidence>
<protein>
    <submittedName>
        <fullName evidence="4">Uncharacterized protein</fullName>
    </submittedName>
</protein>
<keyword evidence="1" id="KW-0175">Coiled coil</keyword>
<feature type="compositionally biased region" description="Acidic residues" evidence="2">
    <location>
        <begin position="553"/>
        <end position="594"/>
    </location>
</feature>
<feature type="region of interest" description="Disordered" evidence="2">
    <location>
        <begin position="539"/>
        <end position="594"/>
    </location>
</feature>
<feature type="signal peptide" evidence="3">
    <location>
        <begin position="1"/>
        <end position="24"/>
    </location>
</feature>
<dbReference type="AlphaFoldDB" id="A0A830I4U1"/>
<name>A0A830I4U1_9CHLO</name>
<keyword evidence="3" id="KW-0732">Signal</keyword>
<feature type="chain" id="PRO_5032907996" evidence="3">
    <location>
        <begin position="25"/>
        <end position="594"/>
    </location>
</feature>
<evidence type="ECO:0000313" key="5">
    <source>
        <dbReference type="Proteomes" id="UP000660262"/>
    </source>
</evidence>
<keyword evidence="5" id="KW-1185">Reference proteome</keyword>
<comment type="caution">
    <text evidence="4">The sequence shown here is derived from an EMBL/GenBank/DDBJ whole genome shotgun (WGS) entry which is preliminary data.</text>
</comment>
<dbReference type="Proteomes" id="UP000660262">
    <property type="component" value="Unassembled WGS sequence"/>
</dbReference>
<dbReference type="EMBL" id="BNJQ01000038">
    <property type="protein sequence ID" value="GHP12049.1"/>
    <property type="molecule type" value="Genomic_DNA"/>
</dbReference>
<feature type="compositionally biased region" description="Basic and acidic residues" evidence="2">
    <location>
        <begin position="539"/>
        <end position="552"/>
    </location>
</feature>
<feature type="coiled-coil region" evidence="1">
    <location>
        <begin position="292"/>
        <end position="357"/>
    </location>
</feature>
<proteinExistence type="predicted"/>
<reference evidence="4" key="1">
    <citation type="submission" date="2020-10" db="EMBL/GenBank/DDBJ databases">
        <title>Unveiling of a novel bifunctional photoreceptor, Dualchrome1, isolated from a cosmopolitan green alga.</title>
        <authorList>
            <person name="Suzuki S."/>
            <person name="Kawachi M."/>
        </authorList>
    </citation>
    <scope>NUCLEOTIDE SEQUENCE</scope>
    <source>
        <strain evidence="4">NIES 2893</strain>
    </source>
</reference>
<accession>A0A830I4U1</accession>
<evidence type="ECO:0000256" key="2">
    <source>
        <dbReference type="SAM" id="MobiDB-lite"/>
    </source>
</evidence>
<evidence type="ECO:0000256" key="1">
    <source>
        <dbReference type="SAM" id="Coils"/>
    </source>
</evidence>
<gene>
    <name evidence="4" type="ORF">PPROV_001077600</name>
</gene>
<sequence>MATAMTVPMALVLALVSSSSGVYAQQITTTTMMNGTALLSSIGEIIGDPTALLTTTNTTTTTTLDAMFATQACPTLVTLMQASGGFFKSRVVPDMNTRKMTLTNLGAEIPQQPNLDTTTATVADLKKTAPHILASLRLERIKGDGDGEETAAAVSQEMAEEAKSTTLSITPSYQLNMLMKSCNKELEEKGAITKADLEKMKATLFLYSGADLLHHKETNPSTTTNIRDMNVNQMADMVEACMPGNQTLEEFLVGYSQDLAVMPGDLKADRDEIEVCIKNQILGDVSNWRSYNEELEAATAYVQQTLADLRERIQNSNLDTETKESLTQTFTQATSALQRAKQQIGSLERDVRSAQLDQSTVLTPRPQDRRYRNAIRRCVRKQLRDVEGLERVGAWQLRCDDTIRKEHKDKIQAALTECVKETRDMAPNDLPTAQEWDELVPMLHVLAGERYSCDELIAAHNNNNGKLCTVPQSVMVRNVVARQSPEDRLDVLHVLYEKEMRKEIVAYARTLRNNRDRSKTCAELEAQIEEKLGAIKENRDTRLKELEAMRMQEEEEEDDDDDSDSDDDEEEDSDSDSDSEGEDANDSAAEDGYD</sequence>